<evidence type="ECO:0000259" key="4">
    <source>
        <dbReference type="Pfam" id="PF12972"/>
    </source>
</evidence>
<keyword evidence="6" id="KW-1185">Reference proteome</keyword>
<dbReference type="EMBL" id="PYGK01000002">
    <property type="protein sequence ID" value="PSL34442.1"/>
    <property type="molecule type" value="Genomic_DNA"/>
</dbReference>
<organism evidence="5 6">
    <name type="scientific">Chitinophaga ginsengisoli</name>
    <dbReference type="NCBI Taxonomy" id="363837"/>
    <lineage>
        <taxon>Bacteria</taxon>
        <taxon>Pseudomonadati</taxon>
        <taxon>Bacteroidota</taxon>
        <taxon>Chitinophagia</taxon>
        <taxon>Chitinophagales</taxon>
        <taxon>Chitinophagaceae</taxon>
        <taxon>Chitinophaga</taxon>
    </lineage>
</organism>
<dbReference type="InterPro" id="IPR024240">
    <property type="entry name" value="NAGLU_N"/>
</dbReference>
<reference evidence="5 6" key="1">
    <citation type="submission" date="2018-03" db="EMBL/GenBank/DDBJ databases">
        <title>Genomic Encyclopedia of Archaeal and Bacterial Type Strains, Phase II (KMG-II): from individual species to whole genera.</title>
        <authorList>
            <person name="Goeker M."/>
        </authorList>
    </citation>
    <scope>NUCLEOTIDE SEQUENCE [LARGE SCALE GENOMIC DNA]</scope>
    <source>
        <strain evidence="5 6">DSM 18107</strain>
    </source>
</reference>
<evidence type="ECO:0000313" key="5">
    <source>
        <dbReference type="EMBL" id="PSL34442.1"/>
    </source>
</evidence>
<dbReference type="InterPro" id="IPR029018">
    <property type="entry name" value="Hex-like_dom2"/>
</dbReference>
<sequence>MNYTRLYYAGCNIYRQVFNFTTATNFSVSFYHQLMKISFTAKARQHWYYIALFLSICLYTNATAQLNKAEATSLIRRILPEKATAFTVEALPPQSDKDAFEIESSKGKIILRGNNGVAIAAALYHYLGEYAHCQITWNGTNLHLPDRLPAVPQKVQLHTPYQYRYYLNYCTFNYSMSWWNWERWEKEIDWMALHGINMPLAITGEEYTWYLVYKDLGFSDAELQDFFSGPAYFGWFWMGNLDGWGGPLPLSWMKSHHALQVKILQRERALGMKPVLPAFTGHVPVAFRKKFPAAKLITTNWKNGFADTQILDAADPLFAVLGKQFLEKQTQLFGTDHLYSADTFNENEPPSDDPAFLSGLSARIYEGMKQADTAAVWVMQGWLFYSDRKFWKAPQVEALLKAVPNNKMILLDLAAEIEPVWKRTDAFYGKPWIWNMLNNFGGNVNLFGRMEGAASGPALALNDTNSGNMAGIGLTMEAIEQNPVLYELMMEHTWRSQPIQLDEWLHKYIRNRYRSENTDLIKAWDILKHTVYNGQSIRDGAESIITGRPTFDSAAEWTRTRLNYLPHELLPAWDLFIKAAAAGVNTDGFRYDLVDVSRQVLANYALPLQQRWVRAFREKDSAAFRVYSSRYLALISDLDTLLSTRKDFLLGPWLATARSWGNNPAEKALYERNARDLITLWGDANSPLHEYANRQWSGLLNDFYKPRWSQFLDMLQHSLQTGATPDLPAFDKQIRTWEWQWVNRQKAFPVLPQGNSIQTARRLYDKYRSVIEDPL</sequence>
<gene>
    <name evidence="5" type="ORF">CLV42_10213</name>
</gene>
<feature type="domain" description="Alpha-N-acetylglucosaminidase tim-barrel" evidence="2">
    <location>
        <begin position="164"/>
        <end position="495"/>
    </location>
</feature>
<dbReference type="Gene3D" id="3.30.379.10">
    <property type="entry name" value="Chitobiase/beta-hexosaminidase domain 2-like"/>
    <property type="match status" value="1"/>
</dbReference>
<dbReference type="GO" id="GO:0016787">
    <property type="term" value="F:hydrolase activity"/>
    <property type="evidence" value="ECO:0007669"/>
    <property type="project" value="UniProtKB-KW"/>
</dbReference>
<dbReference type="AlphaFoldDB" id="A0A2P8GKF0"/>
<dbReference type="Gene3D" id="1.20.120.670">
    <property type="entry name" value="N-acetyl-b-d-glucoasminidase"/>
    <property type="match status" value="1"/>
</dbReference>
<dbReference type="Pfam" id="PF12971">
    <property type="entry name" value="NAGLU_N"/>
    <property type="match status" value="1"/>
</dbReference>
<evidence type="ECO:0000313" key="6">
    <source>
        <dbReference type="Proteomes" id="UP000240978"/>
    </source>
</evidence>
<dbReference type="InterPro" id="IPR024732">
    <property type="entry name" value="NAGLU_C"/>
</dbReference>
<evidence type="ECO:0000259" key="3">
    <source>
        <dbReference type="Pfam" id="PF12971"/>
    </source>
</evidence>
<dbReference type="Proteomes" id="UP000240978">
    <property type="component" value="Unassembled WGS sequence"/>
</dbReference>
<evidence type="ECO:0000259" key="2">
    <source>
        <dbReference type="Pfam" id="PF05089"/>
    </source>
</evidence>
<dbReference type="InterPro" id="IPR024733">
    <property type="entry name" value="NAGLU_tim-barrel"/>
</dbReference>
<keyword evidence="1" id="KW-0378">Hydrolase</keyword>
<protein>
    <submittedName>
        <fullName evidence="5">Alpha-N-acetylglucosaminidase</fullName>
    </submittedName>
</protein>
<comment type="caution">
    <text evidence="5">The sequence shown here is derived from an EMBL/GenBank/DDBJ whole genome shotgun (WGS) entry which is preliminary data.</text>
</comment>
<name>A0A2P8GKF0_9BACT</name>
<feature type="domain" description="Alpha-N-acetylglucosaminidase C-terminal" evidence="4">
    <location>
        <begin position="504"/>
        <end position="766"/>
    </location>
</feature>
<dbReference type="Pfam" id="PF12972">
    <property type="entry name" value="NAGLU_C"/>
    <property type="match status" value="1"/>
</dbReference>
<accession>A0A2P8GKF0</accession>
<dbReference type="Gene3D" id="3.20.20.80">
    <property type="entry name" value="Glycosidases"/>
    <property type="match status" value="1"/>
</dbReference>
<feature type="domain" description="Alpha-N-acetylglucosaminidase N-terminal" evidence="3">
    <location>
        <begin position="70"/>
        <end position="150"/>
    </location>
</feature>
<dbReference type="InterPro" id="IPR007781">
    <property type="entry name" value="NAGLU"/>
</dbReference>
<dbReference type="PANTHER" id="PTHR12872">
    <property type="entry name" value="ALPHA-N-ACETYLGLUCOSAMINIDASE"/>
    <property type="match status" value="1"/>
</dbReference>
<dbReference type="GO" id="GO:0005975">
    <property type="term" value="P:carbohydrate metabolic process"/>
    <property type="evidence" value="ECO:0007669"/>
    <property type="project" value="UniProtKB-ARBA"/>
</dbReference>
<proteinExistence type="predicted"/>
<evidence type="ECO:0000256" key="1">
    <source>
        <dbReference type="ARBA" id="ARBA00022801"/>
    </source>
</evidence>
<dbReference type="Pfam" id="PF05089">
    <property type="entry name" value="NAGLU"/>
    <property type="match status" value="1"/>
</dbReference>
<dbReference type="PANTHER" id="PTHR12872:SF1">
    <property type="entry name" value="ALPHA-N-ACETYLGLUCOSAMINIDASE"/>
    <property type="match status" value="1"/>
</dbReference>